<reference evidence="1" key="1">
    <citation type="submission" date="2016-07" db="EMBL/GenBank/DDBJ databases">
        <authorList>
            <person name="Bretaudeau A."/>
        </authorList>
    </citation>
    <scope>NUCLEOTIDE SEQUENCE</scope>
    <source>
        <strain evidence="1">Rice</strain>
        <tissue evidence="1">Whole body</tissue>
    </source>
</reference>
<evidence type="ECO:0000313" key="1">
    <source>
        <dbReference type="EMBL" id="SOQ43492.1"/>
    </source>
</evidence>
<sequence>MYLLQTEAFKSIVIRSNTSIDPVTVASSTGLCTGAALSACWATSEPARITLTMSPRWNCPMYDICWRSSSVVAALERTLYMW</sequence>
<organism evidence="1">
    <name type="scientific">Spodoptera frugiperda</name>
    <name type="common">Fall armyworm</name>
    <dbReference type="NCBI Taxonomy" id="7108"/>
    <lineage>
        <taxon>Eukaryota</taxon>
        <taxon>Metazoa</taxon>
        <taxon>Ecdysozoa</taxon>
        <taxon>Arthropoda</taxon>
        <taxon>Hexapoda</taxon>
        <taxon>Insecta</taxon>
        <taxon>Pterygota</taxon>
        <taxon>Neoptera</taxon>
        <taxon>Endopterygota</taxon>
        <taxon>Lepidoptera</taxon>
        <taxon>Glossata</taxon>
        <taxon>Ditrysia</taxon>
        <taxon>Noctuoidea</taxon>
        <taxon>Noctuidae</taxon>
        <taxon>Amphipyrinae</taxon>
        <taxon>Spodoptera</taxon>
    </lineage>
</organism>
<gene>
    <name evidence="1" type="ORF">SFRICE_012488</name>
</gene>
<accession>A0A2H1VSP6</accession>
<protein>
    <submittedName>
        <fullName evidence="1">SFRICE_012488</fullName>
    </submittedName>
</protein>
<dbReference type="EMBL" id="ODYU01004030">
    <property type="protein sequence ID" value="SOQ43492.1"/>
    <property type="molecule type" value="Genomic_DNA"/>
</dbReference>
<proteinExistence type="predicted"/>
<dbReference type="AlphaFoldDB" id="A0A2H1VSP6"/>
<name>A0A2H1VSP6_SPOFR</name>